<evidence type="ECO:0000313" key="1">
    <source>
        <dbReference type="EMBL" id="KAA8575927.1"/>
    </source>
</evidence>
<dbReference type="VEuPathDB" id="FungiDB:MFRU_050g00440"/>
<protein>
    <submittedName>
        <fullName evidence="1">Uncharacterized protein</fullName>
    </submittedName>
</protein>
<gene>
    <name evidence="1" type="ORF">EYC84_006092</name>
</gene>
<dbReference type="EMBL" id="VICG01000001">
    <property type="protein sequence ID" value="KAA8575927.1"/>
    <property type="molecule type" value="Genomic_DNA"/>
</dbReference>
<dbReference type="Proteomes" id="UP000322873">
    <property type="component" value="Unassembled WGS sequence"/>
</dbReference>
<proteinExistence type="predicted"/>
<reference evidence="1 2" key="1">
    <citation type="submission" date="2019-06" db="EMBL/GenBank/DDBJ databases">
        <title>Genome Sequence of the Brown Rot Fungal Pathogen Monilinia fructicola.</title>
        <authorList>
            <person name="De Miccolis Angelini R.M."/>
            <person name="Landi L."/>
            <person name="Abate D."/>
            <person name="Pollastro S."/>
            <person name="Romanazzi G."/>
            <person name="Faretra F."/>
        </authorList>
    </citation>
    <scope>NUCLEOTIDE SEQUENCE [LARGE SCALE GENOMIC DNA]</scope>
    <source>
        <strain evidence="1 2">Mfrc123</strain>
    </source>
</reference>
<organism evidence="1 2">
    <name type="scientific">Monilinia fructicola</name>
    <name type="common">Brown rot fungus</name>
    <name type="synonym">Ciboria fructicola</name>
    <dbReference type="NCBI Taxonomy" id="38448"/>
    <lineage>
        <taxon>Eukaryota</taxon>
        <taxon>Fungi</taxon>
        <taxon>Dikarya</taxon>
        <taxon>Ascomycota</taxon>
        <taxon>Pezizomycotina</taxon>
        <taxon>Leotiomycetes</taxon>
        <taxon>Helotiales</taxon>
        <taxon>Sclerotiniaceae</taxon>
        <taxon>Monilinia</taxon>
    </lineage>
</organism>
<evidence type="ECO:0000313" key="2">
    <source>
        <dbReference type="Proteomes" id="UP000322873"/>
    </source>
</evidence>
<name>A0A5M9K530_MONFR</name>
<accession>A0A5M9K530</accession>
<keyword evidence="2" id="KW-1185">Reference proteome</keyword>
<sequence length="146" mass="15205">MRTPPSNTVSGNAFVGNDVPSGSSVNSNITFAPSPSSEWIITPTGNVTLTNSTSPALFINPSTTALTNVGFSGCAPANGTTHNGTTKGFVAFGNWAMWRDLGTQKLSSSFYATPVSTGVWQLMWNSQEIDDGKSVSVAVRKVAPSS</sequence>
<comment type="caution">
    <text evidence="1">The sequence shown here is derived from an EMBL/GenBank/DDBJ whole genome shotgun (WGS) entry which is preliminary data.</text>
</comment>
<dbReference type="AlphaFoldDB" id="A0A5M9K530"/>